<dbReference type="AlphaFoldDB" id="A0A433ULH7"/>
<reference evidence="1" key="1">
    <citation type="submission" date="2018-12" db="EMBL/GenBank/DDBJ databases">
        <authorList>
            <person name="Will S."/>
            <person name="Neumann-Schaal M."/>
            <person name="Henke P."/>
        </authorList>
    </citation>
    <scope>NUCLEOTIDE SEQUENCE</scope>
    <source>
        <strain evidence="1">PCC 7102</strain>
    </source>
</reference>
<dbReference type="EMBL" id="RSCL01000047">
    <property type="protein sequence ID" value="RUS94629.1"/>
    <property type="molecule type" value="Genomic_DNA"/>
</dbReference>
<organism evidence="1 2">
    <name type="scientific">Dulcicalothrix desertica PCC 7102</name>
    <dbReference type="NCBI Taxonomy" id="232991"/>
    <lineage>
        <taxon>Bacteria</taxon>
        <taxon>Bacillati</taxon>
        <taxon>Cyanobacteriota</taxon>
        <taxon>Cyanophyceae</taxon>
        <taxon>Nostocales</taxon>
        <taxon>Calotrichaceae</taxon>
        <taxon>Dulcicalothrix</taxon>
    </lineage>
</organism>
<sequence length="62" mass="6679">MRSWGIMGTTLLIMLVAPRCSPSTQLSNKGLNQDSSKVEQNLSIPANLKAKSDPTLIPLPSK</sequence>
<dbReference type="Proteomes" id="UP000271624">
    <property type="component" value="Unassembled WGS sequence"/>
</dbReference>
<proteinExistence type="predicted"/>
<evidence type="ECO:0000313" key="1">
    <source>
        <dbReference type="EMBL" id="RUS94629.1"/>
    </source>
</evidence>
<comment type="caution">
    <text evidence="1">The sequence shown here is derived from an EMBL/GenBank/DDBJ whole genome shotgun (WGS) entry which is preliminary data.</text>
</comment>
<protein>
    <submittedName>
        <fullName evidence="1">Uncharacterized protein</fullName>
    </submittedName>
</protein>
<evidence type="ECO:0000313" key="2">
    <source>
        <dbReference type="Proteomes" id="UP000271624"/>
    </source>
</evidence>
<name>A0A433ULH7_9CYAN</name>
<accession>A0A433ULH7</accession>
<gene>
    <name evidence="1" type="ORF">DSM106972_092660</name>
</gene>
<keyword evidence="2" id="KW-1185">Reference proteome</keyword>
<reference evidence="1" key="2">
    <citation type="journal article" date="2019" name="Genome Biol. Evol.">
        <title>Day and night: Metabolic profiles and evolutionary relationships of six axenic non-marine cyanobacteria.</title>
        <authorList>
            <person name="Will S.E."/>
            <person name="Henke P."/>
            <person name="Boedeker C."/>
            <person name="Huang S."/>
            <person name="Brinkmann H."/>
            <person name="Rohde M."/>
            <person name="Jarek M."/>
            <person name="Friedl T."/>
            <person name="Seufert S."/>
            <person name="Schumacher M."/>
            <person name="Overmann J."/>
            <person name="Neumann-Schaal M."/>
            <person name="Petersen J."/>
        </authorList>
    </citation>
    <scope>NUCLEOTIDE SEQUENCE [LARGE SCALE GENOMIC DNA]</scope>
    <source>
        <strain evidence="1">PCC 7102</strain>
    </source>
</reference>
<dbReference type="RefSeq" id="WP_127087203.1">
    <property type="nucleotide sequence ID" value="NZ_RSCL01000047.1"/>
</dbReference>